<name>A0A6A5WPT0_9PLEO</name>
<feature type="region of interest" description="Disordered" evidence="1">
    <location>
        <begin position="288"/>
        <end position="330"/>
    </location>
</feature>
<feature type="chain" id="PRO_5025656451" evidence="2">
    <location>
        <begin position="21"/>
        <end position="662"/>
    </location>
</feature>
<protein>
    <submittedName>
        <fullName evidence="3">Uncharacterized protein</fullName>
    </submittedName>
</protein>
<feature type="region of interest" description="Disordered" evidence="1">
    <location>
        <begin position="604"/>
        <end position="639"/>
    </location>
</feature>
<accession>A0A6A5WPT0</accession>
<evidence type="ECO:0000256" key="2">
    <source>
        <dbReference type="SAM" id="SignalP"/>
    </source>
</evidence>
<reference evidence="3" key="1">
    <citation type="journal article" date="2020" name="Stud. Mycol.">
        <title>101 Dothideomycetes genomes: a test case for predicting lifestyles and emergence of pathogens.</title>
        <authorList>
            <person name="Haridas S."/>
            <person name="Albert R."/>
            <person name="Binder M."/>
            <person name="Bloem J."/>
            <person name="Labutti K."/>
            <person name="Salamov A."/>
            <person name="Andreopoulos B."/>
            <person name="Baker S."/>
            <person name="Barry K."/>
            <person name="Bills G."/>
            <person name="Bluhm B."/>
            <person name="Cannon C."/>
            <person name="Castanera R."/>
            <person name="Culley D."/>
            <person name="Daum C."/>
            <person name="Ezra D."/>
            <person name="Gonzalez J."/>
            <person name="Henrissat B."/>
            <person name="Kuo A."/>
            <person name="Liang C."/>
            <person name="Lipzen A."/>
            <person name="Lutzoni F."/>
            <person name="Magnuson J."/>
            <person name="Mondo S."/>
            <person name="Nolan M."/>
            <person name="Ohm R."/>
            <person name="Pangilinan J."/>
            <person name="Park H.-J."/>
            <person name="Ramirez L."/>
            <person name="Alfaro M."/>
            <person name="Sun H."/>
            <person name="Tritt A."/>
            <person name="Yoshinaga Y."/>
            <person name="Zwiers L.-H."/>
            <person name="Turgeon B."/>
            <person name="Goodwin S."/>
            <person name="Spatafora J."/>
            <person name="Crous P."/>
            <person name="Grigoriev I."/>
        </authorList>
    </citation>
    <scope>NUCLEOTIDE SEQUENCE</scope>
    <source>
        <strain evidence="3">CBS 123094</strain>
    </source>
</reference>
<dbReference type="OrthoDB" id="3788508at2759"/>
<dbReference type="Proteomes" id="UP000799779">
    <property type="component" value="Unassembled WGS sequence"/>
</dbReference>
<dbReference type="EMBL" id="ML977572">
    <property type="protein sequence ID" value="KAF2003547.1"/>
    <property type="molecule type" value="Genomic_DNA"/>
</dbReference>
<dbReference type="AlphaFoldDB" id="A0A6A5WPT0"/>
<sequence length="662" mass="68219">MKSKSIALGIITAYATAALAVRQDETPRYPIGNSTAKTISPTAPCDSHCSVAYPERSAVRWIPESDIVYTTEVVVATVTSIFVTSANVTLEPEVYTVYNTDAATSSIGAEYSLYFRDSNLAGTAIVTIAFPQADAQITFYSTLTYPTSYVDYSTEYHWDGVLPTHDKAKQPVCATASPAPDNVVLALHPDYPQPTAAPASSRANSTGNEYIPLWVSVEDQPDTRFFRNAFPSESAFFLCEPSSLTRSPSPTRYSAPRYITDTTTIYRGRQTDAFVHIESSATGWEVATTTEPTFGSPIIESSVSGFESEPPDSGVDATDGGGGAPPAHTTLSIQAPKVHVESSVTEFGATPIAGETHGSAATSAGINTSPVPDLPGLIVSLIYNNPGLFSSAQQATTKITNPTPAAAEFPQNIAPTPVFTLVPTVVNGQSTTIPAYLLPDSSSTATIGQEVTINGQITVLAAPSALLFTSIPITINGVVTYSPAYIISGTSTASLGQTIIMDVATTALAAPGAIFTTVPTTISGTSTNIPAYLIGSSTATIGQTVVLGGQTTVRSTGPPILKFTLITTTVSGKETTFASYVEDTTAGGGGRTEVVGGTTTVLALPSTTGTGSPASSRTSGGSSATSSGPAPATSTPGAAGRTAMSWGLLGFVGLGLVSVLML</sequence>
<feature type="signal peptide" evidence="2">
    <location>
        <begin position="1"/>
        <end position="20"/>
    </location>
</feature>
<gene>
    <name evidence="3" type="ORF">P154DRAFT_573147</name>
</gene>
<evidence type="ECO:0000313" key="4">
    <source>
        <dbReference type="Proteomes" id="UP000799779"/>
    </source>
</evidence>
<evidence type="ECO:0000313" key="3">
    <source>
        <dbReference type="EMBL" id="KAF2003547.1"/>
    </source>
</evidence>
<proteinExistence type="predicted"/>
<organism evidence="3 4">
    <name type="scientific">Amniculicola lignicola CBS 123094</name>
    <dbReference type="NCBI Taxonomy" id="1392246"/>
    <lineage>
        <taxon>Eukaryota</taxon>
        <taxon>Fungi</taxon>
        <taxon>Dikarya</taxon>
        <taxon>Ascomycota</taxon>
        <taxon>Pezizomycotina</taxon>
        <taxon>Dothideomycetes</taxon>
        <taxon>Pleosporomycetidae</taxon>
        <taxon>Pleosporales</taxon>
        <taxon>Amniculicolaceae</taxon>
        <taxon>Amniculicola</taxon>
    </lineage>
</organism>
<feature type="compositionally biased region" description="Polar residues" evidence="1">
    <location>
        <begin position="288"/>
        <end position="305"/>
    </location>
</feature>
<keyword evidence="4" id="KW-1185">Reference proteome</keyword>
<keyword evidence="2" id="KW-0732">Signal</keyword>
<evidence type="ECO:0000256" key="1">
    <source>
        <dbReference type="SAM" id="MobiDB-lite"/>
    </source>
</evidence>